<reference evidence="2 4" key="1">
    <citation type="submission" date="2015-09" db="EMBL/GenBank/DDBJ databases">
        <authorList>
            <consortium name="Pathogen Informatics"/>
        </authorList>
    </citation>
    <scope>NUCLEOTIDE SEQUENCE [LARGE SCALE GENOMIC DNA]</scope>
    <source>
        <strain evidence="2 4">2789STDY5608822</strain>
    </source>
</reference>
<evidence type="ECO:0000313" key="4">
    <source>
        <dbReference type="Proteomes" id="UP000095455"/>
    </source>
</evidence>
<dbReference type="Gene3D" id="2.60.40.3080">
    <property type="match status" value="1"/>
</dbReference>
<dbReference type="Proteomes" id="UP000095455">
    <property type="component" value="Unassembled WGS sequence"/>
</dbReference>
<proteinExistence type="predicted"/>
<evidence type="ECO:0000313" key="5">
    <source>
        <dbReference type="Proteomes" id="UP000461276"/>
    </source>
</evidence>
<dbReference type="RefSeq" id="WP_009275214.1">
    <property type="nucleotide sequence ID" value="NZ_CABMKT010000001.1"/>
</dbReference>
<evidence type="ECO:0000313" key="2">
    <source>
        <dbReference type="EMBL" id="CUO64185.1"/>
    </source>
</evidence>
<dbReference type="EMBL" id="WKMY01000008">
    <property type="protein sequence ID" value="MRY94030.1"/>
    <property type="molecule type" value="Genomic_DNA"/>
</dbReference>
<protein>
    <submittedName>
        <fullName evidence="3">DUF3244 domain-containing protein</fullName>
    </submittedName>
    <submittedName>
        <fullName evidence="2">Protein of uncharacterized function (DUF3244)</fullName>
    </submittedName>
</protein>
<name>A0A174GUI6_PARDI</name>
<dbReference type="AlphaFoldDB" id="A0A174GUI6"/>
<dbReference type="InterPro" id="IPR021638">
    <property type="entry name" value="DUF3244"/>
</dbReference>
<feature type="chain" id="PRO_5036301806" evidence="1">
    <location>
        <begin position="24"/>
        <end position="120"/>
    </location>
</feature>
<comment type="caution">
    <text evidence="3">The sequence shown here is derived from an EMBL/GenBank/DDBJ whole genome shotgun (WGS) entry which is preliminary data.</text>
</comment>
<sequence>MKTHLLALCILLGSFLSITFAYGDDIPAHGKWDDERYRSIHVLPPTLSIEGNILSVHFTEALNDLTIRIMDHAGNIMYENILSGETGDIINIPLDGIETDTYQAVLIHKLGWLVGEFEIK</sequence>
<organism evidence="3 5">
    <name type="scientific">Parabacteroides distasonis</name>
    <dbReference type="NCBI Taxonomy" id="823"/>
    <lineage>
        <taxon>Bacteria</taxon>
        <taxon>Pseudomonadati</taxon>
        <taxon>Bacteroidota</taxon>
        <taxon>Bacteroidia</taxon>
        <taxon>Bacteroidales</taxon>
        <taxon>Tannerellaceae</taxon>
        <taxon>Parabacteroides</taxon>
    </lineage>
</organism>
<accession>A0A174GUI6</accession>
<dbReference type="Pfam" id="PF11589">
    <property type="entry name" value="DUF3244"/>
    <property type="match status" value="1"/>
</dbReference>
<feature type="signal peptide" evidence="1">
    <location>
        <begin position="1"/>
        <end position="23"/>
    </location>
</feature>
<dbReference type="Proteomes" id="UP000461276">
    <property type="component" value="Unassembled WGS sequence"/>
</dbReference>
<evidence type="ECO:0000256" key="1">
    <source>
        <dbReference type="SAM" id="SignalP"/>
    </source>
</evidence>
<keyword evidence="1" id="KW-0732">Signal</keyword>
<gene>
    <name evidence="2" type="ORF">ERS852380_02777</name>
    <name evidence="3" type="ORF">GKD67_12505</name>
</gene>
<reference evidence="3 5" key="2">
    <citation type="journal article" date="2019" name="Nat. Med.">
        <title>A library of human gut bacterial isolates paired with longitudinal multiomics data enables mechanistic microbiome research.</title>
        <authorList>
            <person name="Poyet M."/>
            <person name="Groussin M."/>
            <person name="Gibbons S.M."/>
            <person name="Avila-Pacheco J."/>
            <person name="Jiang X."/>
            <person name="Kearney S.M."/>
            <person name="Perrotta A.R."/>
            <person name="Berdy B."/>
            <person name="Zhao S."/>
            <person name="Lieberman T.D."/>
            <person name="Swanson P.K."/>
            <person name="Smith M."/>
            <person name="Roesemann S."/>
            <person name="Alexander J.E."/>
            <person name="Rich S.A."/>
            <person name="Livny J."/>
            <person name="Vlamakis H."/>
            <person name="Clish C."/>
            <person name="Bullock K."/>
            <person name="Deik A."/>
            <person name="Scott J."/>
            <person name="Pierce K.A."/>
            <person name="Xavier R.J."/>
            <person name="Alm E.J."/>
        </authorList>
    </citation>
    <scope>NUCLEOTIDE SEQUENCE [LARGE SCALE GENOMIC DNA]</scope>
    <source>
        <strain evidence="3 5">BIOML-A9</strain>
    </source>
</reference>
<evidence type="ECO:0000313" key="3">
    <source>
        <dbReference type="EMBL" id="MRY94030.1"/>
    </source>
</evidence>
<dbReference type="EMBL" id="CYYK01000009">
    <property type="protein sequence ID" value="CUO64185.1"/>
    <property type="molecule type" value="Genomic_DNA"/>
</dbReference>